<dbReference type="InterPro" id="IPR008964">
    <property type="entry name" value="Invasin/intimin_cell_adhesion"/>
</dbReference>
<dbReference type="SMART" id="SM00635">
    <property type="entry name" value="BID_2"/>
    <property type="match status" value="2"/>
</dbReference>
<dbReference type="SUPFAM" id="SSF49373">
    <property type="entry name" value="Invasin/intimin cell-adhesion fragments"/>
    <property type="match status" value="2"/>
</dbReference>
<feature type="domain" description="BIG2" evidence="1">
    <location>
        <begin position="180"/>
        <end position="258"/>
    </location>
</feature>
<dbReference type="EMBL" id="JAGZCC010000064">
    <property type="protein sequence ID" value="MBS5588941.1"/>
    <property type="molecule type" value="Genomic_DNA"/>
</dbReference>
<dbReference type="Gene3D" id="2.60.120.260">
    <property type="entry name" value="Galactose-binding domain-like"/>
    <property type="match status" value="2"/>
</dbReference>
<dbReference type="Pfam" id="PF07554">
    <property type="entry name" value="FIVAR"/>
    <property type="match status" value="2"/>
</dbReference>
<dbReference type="Gene3D" id="2.60.40.1080">
    <property type="match status" value="1"/>
</dbReference>
<dbReference type="AlphaFoldDB" id="A0A943I8B4"/>
<dbReference type="Pfam" id="PF02368">
    <property type="entry name" value="Big_2"/>
    <property type="match status" value="1"/>
</dbReference>
<dbReference type="Proteomes" id="UP000751224">
    <property type="component" value="Unassembled WGS sequence"/>
</dbReference>
<dbReference type="InterPro" id="IPR053850">
    <property type="entry name" value="Glyco_hydro_123_N_2"/>
</dbReference>
<sequence>MRKKLLVIRKVFVIVLSVFMIMIGIPQVKATSDYMEIIVNDAEVGDDVNQFTFSNGWVHEGGYPDLFEGGDEHWTTKAVFGENYPSFSLKFLGNKVTLYGHRVNDGCIGDVYIDDVKVDTIDFYRNGRLNKDVLYQSPDLENTLHTIKVVLNGDRNENAGMNYEAAIDYALIQCKNMDYPATGIRLSDAKLRLEEGMQKLITAKVLPSYATQVPDIIWESEDPSVASVDQTGLIKAVNSGTTSVVARLEGTDISSSVVVSVVPCINEITAIVSDNNKHAYPERYLSYLNDLYDKDLSSLQTWTGYAWRNDEVTSRIDIFSKSKGYKDVRLVANDFVDDEGNIISKENIKFTYMDKVIAHTSNQEIFDVISHETSRDLEANQMYAAWVAITVPEDAKAGVYTSKLSLVSNEEVLSEFTYQIEVLNLVVPELQSQIELWMYPYSSNRYYSGLSSSEYFGTDITDLYYVHLDDQYQAGLESQLELYRKIGGDAITVTVVEDAWNSQTHDPYPSMVKWTRKADGTFSFDYTDMDKWIGLCMKHGINKQIKAFSLSCWGNRITYFDEKSNQVIFETPATNSERWKELWTIFLQDYVKHMDEKGWFDITYMSMDERPLLEVIPVLDLVESVKNKDGKSLKTSVAVFNYETEPVFDRIDDLSFAIYVGSQDKAKEITKQRKEKGLMTTIYTCGGQNSAILNNPGESTASIYESYKDGTQGFLRWAFDSFNADPLITSQHDLFAAGDLYLIYPDLRDANYIAQSTPRFEKLVEGARDIEKLRYLTNNYDWMIEDIEGVVNKLGYDIPAAQNLINKLSKQALYGPIIPSISINEKDVELFEDETIQLTISTTPDDLLDNVLRKTEILNDFDSKITYSGTWSTDEGYPNLFYNGDDHWCAPNENNAGDYGYEFDFYGDSFAIIGNLEYLNGKFDIYIDDNYTATVDAYSDGRVVFSRLYESDLLELKTHHVVVKGNGTKNAASTAYNMQLDYIETYIHEKLVWTSSDDQIVSVEDGLLTANKTGEANITVTGGEYSDTISVKVKAKANKTALKIALDLANAITDEDLKDIIPAVADEFKAARDEANAVYNDTSATQAEVNNAFDRLASIMQKLEFFKGDKTALKAFIDKVSGLEAAKYTEATWTPFNDALKVATSVYEDVNAMQEEVNNAYSELVTAFLNLRLIPDKSLLEE</sequence>
<feature type="domain" description="BIG2" evidence="1">
    <location>
        <begin position="952"/>
        <end position="1032"/>
    </location>
</feature>
<evidence type="ECO:0000313" key="2">
    <source>
        <dbReference type="EMBL" id="MBS5588941.1"/>
    </source>
</evidence>
<dbReference type="InterPro" id="IPR025150">
    <property type="entry name" value="GH123_cat"/>
</dbReference>
<dbReference type="Pfam" id="PF13320">
    <property type="entry name" value="GH123_cat"/>
    <property type="match status" value="1"/>
</dbReference>
<dbReference type="Gene3D" id="1.20.1270.70">
    <property type="entry name" value="Designed single chain three-helix bundle"/>
    <property type="match status" value="1"/>
</dbReference>
<dbReference type="Gene3D" id="1.20.1270.90">
    <property type="entry name" value="AF1782-like"/>
    <property type="match status" value="1"/>
</dbReference>
<feature type="non-terminal residue" evidence="2">
    <location>
        <position position="1182"/>
    </location>
</feature>
<name>A0A943I8B4_9FIRM</name>
<evidence type="ECO:0000259" key="1">
    <source>
        <dbReference type="SMART" id="SM00635"/>
    </source>
</evidence>
<organism evidence="2 3">
    <name type="scientific">Thomasclavelia spiroformis</name>
    <dbReference type="NCBI Taxonomy" id="29348"/>
    <lineage>
        <taxon>Bacteria</taxon>
        <taxon>Bacillati</taxon>
        <taxon>Bacillota</taxon>
        <taxon>Erysipelotrichia</taxon>
        <taxon>Erysipelotrichales</taxon>
        <taxon>Coprobacillaceae</taxon>
        <taxon>Thomasclavelia</taxon>
    </lineage>
</organism>
<dbReference type="RefSeq" id="WP_303887877.1">
    <property type="nucleotide sequence ID" value="NZ_JAGZCC010000064.1"/>
</dbReference>
<reference evidence="2" key="1">
    <citation type="submission" date="2021-02" db="EMBL/GenBank/DDBJ databases">
        <title>Infant gut strain persistence is associated with maternal origin, phylogeny, and functional potential including surface adhesion and iron acquisition.</title>
        <authorList>
            <person name="Lou Y.C."/>
        </authorList>
    </citation>
    <scope>NUCLEOTIDE SEQUENCE</scope>
    <source>
        <strain evidence="2">L3_108_000G1_dasL3_108_000G1_metabat.metabat.11</strain>
    </source>
</reference>
<comment type="caution">
    <text evidence="2">The sequence shown here is derived from an EMBL/GenBank/DDBJ whole genome shotgun (WGS) entry which is preliminary data.</text>
</comment>
<proteinExistence type="predicted"/>
<protein>
    <submittedName>
        <fullName evidence="2">Ig-like domain-containing protein</fullName>
    </submittedName>
</protein>
<gene>
    <name evidence="2" type="ORF">KHX14_09075</name>
</gene>
<dbReference type="Pfam" id="PF22680">
    <property type="entry name" value="Glyco_hydro_123_N_2"/>
    <property type="match status" value="1"/>
</dbReference>
<evidence type="ECO:0000313" key="3">
    <source>
        <dbReference type="Proteomes" id="UP000751224"/>
    </source>
</evidence>
<accession>A0A943I8B4</accession>
<dbReference type="InterPro" id="IPR003343">
    <property type="entry name" value="Big_2"/>
</dbReference>